<accession>A0A1K0GI48</accession>
<dbReference type="Proteomes" id="UP000182486">
    <property type="component" value="Unassembled WGS sequence"/>
</dbReference>
<keyword evidence="2" id="KW-1185">Reference proteome</keyword>
<dbReference type="InterPro" id="IPR045677">
    <property type="entry name" value="DUF6197"/>
</dbReference>
<comment type="caution">
    <text evidence="1">The sequence shown here is derived from an EMBL/GenBank/DDBJ whole genome shotgun (WGS) entry which is preliminary data.</text>
</comment>
<organism evidence="1 2">
    <name type="scientific">Couchioplanes caeruleus subsp. caeruleus</name>
    <dbReference type="NCBI Taxonomy" id="56427"/>
    <lineage>
        <taxon>Bacteria</taxon>
        <taxon>Bacillati</taxon>
        <taxon>Actinomycetota</taxon>
        <taxon>Actinomycetes</taxon>
        <taxon>Micromonosporales</taxon>
        <taxon>Micromonosporaceae</taxon>
        <taxon>Couchioplanes</taxon>
    </lineage>
</organism>
<dbReference type="RefSeq" id="WP_071807532.1">
    <property type="nucleotide sequence ID" value="NZ_MEIA01000263.1"/>
</dbReference>
<name>A0A1K0GI48_9ACTN</name>
<protein>
    <submittedName>
        <fullName evidence="1">Uncharacterized protein</fullName>
    </submittedName>
</protein>
<evidence type="ECO:0000313" key="2">
    <source>
        <dbReference type="Proteomes" id="UP000182486"/>
    </source>
</evidence>
<dbReference type="EMBL" id="MEIA01000263">
    <property type="protein sequence ID" value="OJF11910.1"/>
    <property type="molecule type" value="Genomic_DNA"/>
</dbReference>
<dbReference type="Pfam" id="PF19698">
    <property type="entry name" value="DUF6197"/>
    <property type="match status" value="1"/>
</dbReference>
<evidence type="ECO:0000313" key="1">
    <source>
        <dbReference type="EMBL" id="OJF11910.1"/>
    </source>
</evidence>
<reference evidence="1 2" key="1">
    <citation type="submission" date="2016-09" db="EMBL/GenBank/DDBJ databases">
        <title>Couchioplanes caeruleus draft genome sequence.</title>
        <authorList>
            <person name="Sheehan J."/>
            <person name="Caffrey P."/>
        </authorList>
    </citation>
    <scope>NUCLEOTIDE SEQUENCE [LARGE SCALE GENOMIC DNA]</scope>
    <source>
        <strain evidence="1 2">DSM 43634</strain>
    </source>
</reference>
<dbReference type="AlphaFoldDB" id="A0A1K0GI48"/>
<gene>
    <name evidence="1" type="ORF">BG844_23660</name>
</gene>
<sequence length="292" mass="31237">MHATQPQGGACPAPTRRFDGKPETAIDRRFFDLRESEAAAEYYAENELDHDRVPTADGFTAWCHRQASSEDGYVVTDAGLQALADTAEAPGTAASVLRSAALYLERHGWIQGAYYDSTAASFTPAACMVGAIGMACYGFPVEAPAQHFDDPGFLDFEEAVLHLDRYLLVEDGSQAYEFNDAQGRTVAMVTDQLRKAAARPAEELIDALRVIDARNADMAALAQLLTPCGIWAETADKPQQVEHIHYPHQPGALSDCPACQAGCFCAEAAICARCSDGNTDGCAFCSADGGEA</sequence>
<proteinExistence type="predicted"/>